<name>A0A7W9KMR2_9PSEU</name>
<gene>
    <name evidence="2" type="ORF">BJ998_006620</name>
</gene>
<evidence type="ECO:0000256" key="1">
    <source>
        <dbReference type="SAM" id="MobiDB-lite"/>
    </source>
</evidence>
<evidence type="ECO:0000313" key="2">
    <source>
        <dbReference type="EMBL" id="MBB5895424.1"/>
    </source>
</evidence>
<organism evidence="2 3">
    <name type="scientific">Kutzneria kofuensis</name>
    <dbReference type="NCBI Taxonomy" id="103725"/>
    <lineage>
        <taxon>Bacteria</taxon>
        <taxon>Bacillati</taxon>
        <taxon>Actinomycetota</taxon>
        <taxon>Actinomycetes</taxon>
        <taxon>Pseudonocardiales</taxon>
        <taxon>Pseudonocardiaceae</taxon>
        <taxon>Kutzneria</taxon>
    </lineage>
</organism>
<proteinExistence type="predicted"/>
<comment type="caution">
    <text evidence="2">The sequence shown here is derived from an EMBL/GenBank/DDBJ whole genome shotgun (WGS) entry which is preliminary data.</text>
</comment>
<feature type="region of interest" description="Disordered" evidence="1">
    <location>
        <begin position="44"/>
        <end position="64"/>
    </location>
</feature>
<dbReference type="EMBL" id="JACHIR010000001">
    <property type="protein sequence ID" value="MBB5895424.1"/>
    <property type="molecule type" value="Genomic_DNA"/>
</dbReference>
<keyword evidence="3" id="KW-1185">Reference proteome</keyword>
<protein>
    <submittedName>
        <fullName evidence="2">Uncharacterized protein</fullName>
    </submittedName>
</protein>
<sequence length="77" mass="8162">MNTQPSINAIIEMTALFTHRPAPGASNEAVAEWYRAKGRMHEQLAARGGDDADQESAHAAASFAHADRLSAEGGWAA</sequence>
<dbReference type="AlphaFoldDB" id="A0A7W9KMR2"/>
<accession>A0A7W9KMR2</accession>
<reference evidence="2 3" key="1">
    <citation type="submission" date="2020-08" db="EMBL/GenBank/DDBJ databases">
        <title>Sequencing the genomes of 1000 actinobacteria strains.</title>
        <authorList>
            <person name="Klenk H.-P."/>
        </authorList>
    </citation>
    <scope>NUCLEOTIDE SEQUENCE [LARGE SCALE GENOMIC DNA]</scope>
    <source>
        <strain evidence="2 3">DSM 43851</strain>
    </source>
</reference>
<dbReference type="RefSeq" id="WP_221338201.1">
    <property type="nucleotide sequence ID" value="NZ_BAAAWY010000060.1"/>
</dbReference>
<evidence type="ECO:0000313" key="3">
    <source>
        <dbReference type="Proteomes" id="UP000585638"/>
    </source>
</evidence>
<dbReference type="Proteomes" id="UP000585638">
    <property type="component" value="Unassembled WGS sequence"/>
</dbReference>